<feature type="region of interest" description="Disordered" evidence="3">
    <location>
        <begin position="570"/>
        <end position="694"/>
    </location>
</feature>
<dbReference type="SMART" id="SM00360">
    <property type="entry name" value="RRM"/>
    <property type="match status" value="3"/>
</dbReference>
<feature type="region of interest" description="Disordered" evidence="3">
    <location>
        <begin position="52"/>
        <end position="76"/>
    </location>
</feature>
<feature type="compositionally biased region" description="Basic and acidic residues" evidence="3">
    <location>
        <begin position="624"/>
        <end position="639"/>
    </location>
</feature>
<feature type="domain" description="RRM" evidence="4">
    <location>
        <begin position="243"/>
        <end position="321"/>
    </location>
</feature>
<feature type="region of interest" description="Disordered" evidence="3">
    <location>
        <begin position="1"/>
        <end position="38"/>
    </location>
</feature>
<dbReference type="Gene3D" id="3.30.70.330">
    <property type="match status" value="3"/>
</dbReference>
<dbReference type="CDD" id="cd00590">
    <property type="entry name" value="RRM_SF"/>
    <property type="match status" value="3"/>
</dbReference>
<feature type="domain" description="RRM" evidence="4">
    <location>
        <begin position="420"/>
        <end position="500"/>
    </location>
</feature>
<gene>
    <name evidence="5" type="ORF">RDI58_024326</name>
</gene>
<comment type="caution">
    <text evidence="5">The sequence shown here is derived from an EMBL/GenBank/DDBJ whole genome shotgun (WGS) entry which is preliminary data.</text>
</comment>
<dbReference type="EMBL" id="JBANQN010000010">
    <property type="protein sequence ID" value="KAK6777608.1"/>
    <property type="molecule type" value="Genomic_DNA"/>
</dbReference>
<dbReference type="FunFam" id="3.30.70.330:FF:000806">
    <property type="entry name" value="Heterogeneous nuclear ribonucleoprotein Q isoform A"/>
    <property type="match status" value="1"/>
</dbReference>
<dbReference type="Proteomes" id="UP001371456">
    <property type="component" value="Unassembled WGS sequence"/>
</dbReference>
<dbReference type="PROSITE" id="PS50102">
    <property type="entry name" value="RRM"/>
    <property type="match status" value="3"/>
</dbReference>
<organism evidence="5 6">
    <name type="scientific">Solanum bulbocastanum</name>
    <name type="common">Wild potato</name>
    <dbReference type="NCBI Taxonomy" id="147425"/>
    <lineage>
        <taxon>Eukaryota</taxon>
        <taxon>Viridiplantae</taxon>
        <taxon>Streptophyta</taxon>
        <taxon>Embryophyta</taxon>
        <taxon>Tracheophyta</taxon>
        <taxon>Spermatophyta</taxon>
        <taxon>Magnoliopsida</taxon>
        <taxon>eudicotyledons</taxon>
        <taxon>Gunneridae</taxon>
        <taxon>Pentapetalae</taxon>
        <taxon>asterids</taxon>
        <taxon>lamiids</taxon>
        <taxon>Solanales</taxon>
        <taxon>Solanaceae</taxon>
        <taxon>Solanoideae</taxon>
        <taxon>Solaneae</taxon>
        <taxon>Solanum</taxon>
    </lineage>
</organism>
<evidence type="ECO:0000313" key="5">
    <source>
        <dbReference type="EMBL" id="KAK6777608.1"/>
    </source>
</evidence>
<dbReference type="SUPFAM" id="SSF54928">
    <property type="entry name" value="RNA-binding domain, RBD"/>
    <property type="match status" value="2"/>
</dbReference>
<protein>
    <recommendedName>
        <fullName evidence="4">RRM domain-containing protein</fullName>
    </recommendedName>
</protein>
<sequence length="821" mass="92313">MPPKSVRKTPSGAGSKRRGRTLRGTPKSQAKPVKVEEPMEVDKAVELKKEMKVEEVSEEKPELKTMQSEPEEPAETALNVNAVEKGAVSEKRSLILQFEMKEEGKLTVAGTYSVLPNLVTLISLLMIKKDNLKESVDHYEKGEQLDLEDNDPEYEPEEYGTVDYDENGIEHDGVQEERNEIEEEPEEADVGEEEEGDMGEEDVEDVHEENEGDEADEHAEMADAAEEEEHHEVVEERRKRKEFEIFVGGLEKDATEEDLRKVFSKVGEITEVRLLMNSQTKKNKGFAFLRFATVEQAKRACTELKNPVINGKQCGVSPSQDNDTLFLGNICKTWTKEALKEKLKHYGVDNMEDLTLVEDTNNEGMNRGFAFLEFSSRSEAMDAFKRLQKRDVVFGVDRPAKVSFEDSFIDPGDEIMSQVKTVFIDSLAVSWNEDHVRELLKEYGKIRKVELARNRPSAKRKDFGFVTFDTHEAAVTCAKSINNEELGEGDNKVKVRARLSRPLHMGRGKYSGRGEFRPWRMPMHGSHTPWGRTAPYSRSIRGTRVSTHMPPVVGHGFKRPAALRDRHAEMALSPRGRSMASPPRRSYDRRPPVSSYPKSNFKREYGRREEISPSRSRAIAEYPSRVHSDRRISYRDEYSSRGSGYPELPRGTHSAARRAFVDDGYGQRFERPPPSYREGRGREYDSVSSSKRPYTAVDDVHPHYAEAGLRHSRARLYYELGSGNGSHYGDAYGDRLGRSNLGYGGNRSSISRQDSHGIYSSRQGMGYGGGSYGGSDVGGMYSSSYGGDYMSRGSDVGSSVYSRRGMGSSGYMGSGGSGSYY</sequence>
<keyword evidence="1 2" id="KW-0694">RNA-binding</keyword>
<feature type="compositionally biased region" description="Acidic residues" evidence="3">
    <location>
        <begin position="179"/>
        <end position="227"/>
    </location>
</feature>
<dbReference type="InterPro" id="IPR000504">
    <property type="entry name" value="RRM_dom"/>
</dbReference>
<reference evidence="5 6" key="1">
    <citation type="submission" date="2024-02" db="EMBL/GenBank/DDBJ databases">
        <title>de novo genome assembly of Solanum bulbocastanum strain 11H21.</title>
        <authorList>
            <person name="Hosaka A.J."/>
        </authorList>
    </citation>
    <scope>NUCLEOTIDE SEQUENCE [LARGE SCALE GENOMIC DNA]</scope>
    <source>
        <tissue evidence="5">Young leaves</tissue>
    </source>
</reference>
<feature type="compositionally biased region" description="Basic and acidic residues" evidence="3">
    <location>
        <begin position="52"/>
        <end position="63"/>
    </location>
</feature>
<feature type="region of interest" description="Disordered" evidence="3">
    <location>
        <begin position="174"/>
        <end position="236"/>
    </location>
</feature>
<evidence type="ECO:0000259" key="4">
    <source>
        <dbReference type="PROSITE" id="PS50102"/>
    </source>
</evidence>
<feature type="domain" description="RRM" evidence="4">
    <location>
        <begin position="323"/>
        <end position="407"/>
    </location>
</feature>
<feature type="compositionally biased region" description="Basic and acidic residues" evidence="3">
    <location>
        <begin position="601"/>
        <end position="612"/>
    </location>
</feature>
<evidence type="ECO:0000256" key="3">
    <source>
        <dbReference type="SAM" id="MobiDB-lite"/>
    </source>
</evidence>
<proteinExistence type="predicted"/>
<dbReference type="Pfam" id="PF00076">
    <property type="entry name" value="RRM_1"/>
    <property type="match status" value="3"/>
</dbReference>
<dbReference type="GO" id="GO:0003723">
    <property type="term" value="F:RNA binding"/>
    <property type="evidence" value="ECO:0007669"/>
    <property type="project" value="UniProtKB-UniRule"/>
</dbReference>
<dbReference type="FunFam" id="3.30.70.330:FF:000187">
    <property type="entry name" value="Heterogeneous nuclear ribonucleoprotein Q"/>
    <property type="match status" value="1"/>
</dbReference>
<dbReference type="PANTHER" id="PTHR21245">
    <property type="entry name" value="HETEROGENEOUS NUCLEAR RIBONUCLEOPROTEIN"/>
    <property type="match status" value="1"/>
</dbReference>
<evidence type="ECO:0000313" key="6">
    <source>
        <dbReference type="Proteomes" id="UP001371456"/>
    </source>
</evidence>
<accession>A0AAN8T4Q5</accession>
<keyword evidence="6" id="KW-1185">Reference proteome</keyword>
<evidence type="ECO:0000256" key="2">
    <source>
        <dbReference type="PROSITE-ProRule" id="PRU00176"/>
    </source>
</evidence>
<dbReference type="AlphaFoldDB" id="A0AAN8T4Q5"/>
<evidence type="ECO:0000256" key="1">
    <source>
        <dbReference type="ARBA" id="ARBA00022884"/>
    </source>
</evidence>
<name>A0AAN8T4Q5_SOLBU</name>
<dbReference type="InterPro" id="IPR035979">
    <property type="entry name" value="RBD_domain_sf"/>
</dbReference>
<dbReference type="InterPro" id="IPR012677">
    <property type="entry name" value="Nucleotide-bd_a/b_plait_sf"/>
</dbReference>